<evidence type="ECO:0000313" key="2">
    <source>
        <dbReference type="EnsemblMetazoa" id="ENSAATROPP012409"/>
    </source>
</evidence>
<accession>A0AAG5DNY6</accession>
<sequence>NTTENKTKKSKRNIAGHLSGRQRYEGKKRPHHVELCYSVTTLLPKLHNFPPFPPARRELYLFNPR</sequence>
<dbReference type="EnsemblMetazoa" id="ENSAATROPT013631">
    <property type="protein sequence ID" value="ENSAATROPP012409"/>
    <property type="gene ID" value="ENSAATROPG011073"/>
</dbReference>
<dbReference type="Proteomes" id="UP000075880">
    <property type="component" value="Unassembled WGS sequence"/>
</dbReference>
<evidence type="ECO:0000256" key="1">
    <source>
        <dbReference type="SAM" id="MobiDB-lite"/>
    </source>
</evidence>
<dbReference type="AlphaFoldDB" id="A0AAG5DNY6"/>
<feature type="region of interest" description="Disordered" evidence="1">
    <location>
        <begin position="1"/>
        <end position="27"/>
    </location>
</feature>
<proteinExistence type="predicted"/>
<reference evidence="2" key="1">
    <citation type="submission" date="2024-04" db="UniProtKB">
        <authorList>
            <consortium name="EnsemblMetazoa"/>
        </authorList>
    </citation>
    <scope>IDENTIFICATION</scope>
    <source>
        <strain evidence="2">EBRO</strain>
    </source>
</reference>
<protein>
    <submittedName>
        <fullName evidence="2">Uncharacterized protein</fullName>
    </submittedName>
</protein>
<organism evidence="2 3">
    <name type="scientific">Anopheles atroparvus</name>
    <name type="common">European mosquito</name>
    <dbReference type="NCBI Taxonomy" id="41427"/>
    <lineage>
        <taxon>Eukaryota</taxon>
        <taxon>Metazoa</taxon>
        <taxon>Ecdysozoa</taxon>
        <taxon>Arthropoda</taxon>
        <taxon>Hexapoda</taxon>
        <taxon>Insecta</taxon>
        <taxon>Pterygota</taxon>
        <taxon>Neoptera</taxon>
        <taxon>Endopterygota</taxon>
        <taxon>Diptera</taxon>
        <taxon>Nematocera</taxon>
        <taxon>Culicoidea</taxon>
        <taxon>Culicidae</taxon>
        <taxon>Anophelinae</taxon>
        <taxon>Anopheles</taxon>
    </lineage>
</organism>
<keyword evidence="3" id="KW-1185">Reference proteome</keyword>
<name>A0AAG5DNY6_ANOAO</name>
<evidence type="ECO:0000313" key="3">
    <source>
        <dbReference type="Proteomes" id="UP000075880"/>
    </source>
</evidence>